<gene>
    <name evidence="1" type="ORF">WA026_017367</name>
</gene>
<reference evidence="1 2" key="1">
    <citation type="submission" date="2023-03" db="EMBL/GenBank/DDBJ databases">
        <title>Genome insight into feeding habits of ladybird beetles.</title>
        <authorList>
            <person name="Li H.-S."/>
            <person name="Huang Y.-H."/>
            <person name="Pang H."/>
        </authorList>
    </citation>
    <scope>NUCLEOTIDE SEQUENCE [LARGE SCALE GENOMIC DNA]</scope>
    <source>
        <strain evidence="1">SYSU_2023b</strain>
        <tissue evidence="1">Whole body</tissue>
    </source>
</reference>
<name>A0AAW1V863_9CUCU</name>
<dbReference type="EMBL" id="JARQZJ010000131">
    <property type="protein sequence ID" value="KAK9891882.1"/>
    <property type="molecule type" value="Genomic_DNA"/>
</dbReference>
<dbReference type="Proteomes" id="UP001431783">
    <property type="component" value="Unassembled WGS sequence"/>
</dbReference>
<keyword evidence="2" id="KW-1185">Reference proteome</keyword>
<sequence>MVILEKMEHSKFRSKNRSKNKMADFEVSWLNSQLKRLNKDDLISIIVNKSFPVNNVTGMSGGIQEKLKNMVETHLLLTPPYEINKVTDIHAGGLSANNVLMYEKLITQFEKRTSEQELLISLLNSRIEFLEVNKTITSIEKTSKQNQSSSNSAGNKSAVYVADALPIKDDKSIVTDVATSFSKSSNEKLNQNIDLTSN</sequence>
<protein>
    <submittedName>
        <fullName evidence="1">Uncharacterized protein</fullName>
    </submittedName>
</protein>
<evidence type="ECO:0000313" key="2">
    <source>
        <dbReference type="Proteomes" id="UP001431783"/>
    </source>
</evidence>
<proteinExistence type="predicted"/>
<accession>A0AAW1V863</accession>
<dbReference type="AlphaFoldDB" id="A0AAW1V863"/>
<organism evidence="1 2">
    <name type="scientific">Henosepilachna vigintioctopunctata</name>
    <dbReference type="NCBI Taxonomy" id="420089"/>
    <lineage>
        <taxon>Eukaryota</taxon>
        <taxon>Metazoa</taxon>
        <taxon>Ecdysozoa</taxon>
        <taxon>Arthropoda</taxon>
        <taxon>Hexapoda</taxon>
        <taxon>Insecta</taxon>
        <taxon>Pterygota</taxon>
        <taxon>Neoptera</taxon>
        <taxon>Endopterygota</taxon>
        <taxon>Coleoptera</taxon>
        <taxon>Polyphaga</taxon>
        <taxon>Cucujiformia</taxon>
        <taxon>Coccinelloidea</taxon>
        <taxon>Coccinellidae</taxon>
        <taxon>Epilachninae</taxon>
        <taxon>Epilachnini</taxon>
        <taxon>Henosepilachna</taxon>
    </lineage>
</organism>
<evidence type="ECO:0000313" key="1">
    <source>
        <dbReference type="EMBL" id="KAK9891882.1"/>
    </source>
</evidence>
<comment type="caution">
    <text evidence="1">The sequence shown here is derived from an EMBL/GenBank/DDBJ whole genome shotgun (WGS) entry which is preliminary data.</text>
</comment>